<evidence type="ECO:0000259" key="2">
    <source>
        <dbReference type="Pfam" id="PF13568"/>
    </source>
</evidence>
<dbReference type="Proteomes" id="UP000192333">
    <property type="component" value="Chromosome I"/>
</dbReference>
<name>A0A1W2H7L0_9BACT</name>
<gene>
    <name evidence="3" type="ORF">SAMN00777080_3118</name>
</gene>
<dbReference type="EMBL" id="LT838813">
    <property type="protein sequence ID" value="SMD44496.1"/>
    <property type="molecule type" value="Genomic_DNA"/>
</dbReference>
<dbReference type="InterPro" id="IPR025665">
    <property type="entry name" value="Beta-barrel_OMP_2"/>
</dbReference>
<evidence type="ECO:0000313" key="3">
    <source>
        <dbReference type="EMBL" id="SMD44496.1"/>
    </source>
</evidence>
<sequence>MKLLFKILVLVFLSGNAFSQMDSTIVAPKKKSNTKWRVAVHANYINFNNSLGYFDIDSEYKLGFSTGPVFHIPISPYNSMRIEPYYLFQQIQNRYVADNVDVKTAFTNHVAGMDFFPVVLKTKSKFKPTLSLGGYAQYHIHSKSQTEINGTEIAYPFDEFNHFQAGWIVGAGVYLNRTLLELRLYNALVEFYPNAVSSNTLRSMSFIIAF</sequence>
<feature type="signal peptide" evidence="1">
    <location>
        <begin position="1"/>
        <end position="19"/>
    </location>
</feature>
<keyword evidence="1" id="KW-0732">Signal</keyword>
<dbReference type="AlphaFoldDB" id="A0A1W2H7L0"/>
<protein>
    <submittedName>
        <fullName evidence="3">Outer membrane protein beta-barrel domain-containing protein</fullName>
    </submittedName>
</protein>
<feature type="chain" id="PRO_5013343311" evidence="1">
    <location>
        <begin position="20"/>
        <end position="210"/>
    </location>
</feature>
<dbReference type="Pfam" id="PF13568">
    <property type="entry name" value="OMP_b-brl_2"/>
    <property type="match status" value="1"/>
</dbReference>
<dbReference type="RefSeq" id="WP_084121267.1">
    <property type="nucleotide sequence ID" value="NZ_LT838813.1"/>
</dbReference>
<keyword evidence="4" id="KW-1185">Reference proteome</keyword>
<accession>A0A1W2H7L0</accession>
<organism evidence="3 4">
    <name type="scientific">Aquiflexum balticum DSM 16537</name>
    <dbReference type="NCBI Taxonomy" id="758820"/>
    <lineage>
        <taxon>Bacteria</taxon>
        <taxon>Pseudomonadati</taxon>
        <taxon>Bacteroidota</taxon>
        <taxon>Cytophagia</taxon>
        <taxon>Cytophagales</taxon>
        <taxon>Cyclobacteriaceae</taxon>
        <taxon>Aquiflexum</taxon>
    </lineage>
</organism>
<evidence type="ECO:0000256" key="1">
    <source>
        <dbReference type="SAM" id="SignalP"/>
    </source>
</evidence>
<reference evidence="4" key="1">
    <citation type="submission" date="2017-04" db="EMBL/GenBank/DDBJ databases">
        <authorList>
            <person name="Varghese N."/>
            <person name="Submissions S."/>
        </authorList>
    </citation>
    <scope>NUCLEOTIDE SEQUENCE [LARGE SCALE GENOMIC DNA]</scope>
    <source>
        <strain evidence="4">DSM 16537</strain>
    </source>
</reference>
<dbReference type="OrthoDB" id="836890at2"/>
<evidence type="ECO:0000313" key="4">
    <source>
        <dbReference type="Proteomes" id="UP000192333"/>
    </source>
</evidence>
<feature type="domain" description="Outer membrane protein beta-barrel" evidence="2">
    <location>
        <begin position="32"/>
        <end position="188"/>
    </location>
</feature>
<proteinExistence type="predicted"/>